<dbReference type="InterPro" id="IPR018109">
    <property type="entry name" value="Folylpolyglutamate_synth_CS"/>
</dbReference>
<dbReference type="OrthoDB" id="5212574at2759"/>
<evidence type="ECO:0000256" key="3">
    <source>
        <dbReference type="ARBA" id="ARBA00013025"/>
    </source>
</evidence>
<evidence type="ECO:0000313" key="14">
    <source>
        <dbReference type="Proteomes" id="UP000076532"/>
    </source>
</evidence>
<accession>A0A166T3A7</accession>
<dbReference type="GO" id="GO:0046872">
    <property type="term" value="F:metal ion binding"/>
    <property type="evidence" value="ECO:0007669"/>
    <property type="project" value="UniProtKB-KW"/>
</dbReference>
<dbReference type="STRING" id="436010.A0A166T3A7"/>
<evidence type="ECO:0000256" key="8">
    <source>
        <dbReference type="ARBA" id="ARBA00022840"/>
    </source>
</evidence>
<dbReference type="PANTHER" id="PTHR11136">
    <property type="entry name" value="FOLYLPOLYGLUTAMATE SYNTHASE-RELATED"/>
    <property type="match status" value="1"/>
</dbReference>
<evidence type="ECO:0000256" key="1">
    <source>
        <dbReference type="ARBA" id="ARBA00005150"/>
    </source>
</evidence>
<dbReference type="UniPathway" id="UPA00850"/>
<name>A0A166T3A7_9AGAM</name>
<keyword evidence="4" id="KW-0554">One-carbon metabolism</keyword>
<comment type="similarity">
    <text evidence="2">Belongs to the folylpolyglutamate synthase family.</text>
</comment>
<evidence type="ECO:0000256" key="10">
    <source>
        <dbReference type="ARBA" id="ARBA00030592"/>
    </source>
</evidence>
<dbReference type="EC" id="6.3.2.17" evidence="3"/>
<evidence type="ECO:0000256" key="12">
    <source>
        <dbReference type="ARBA" id="ARBA00047493"/>
    </source>
</evidence>
<keyword evidence="9" id="KW-0460">Magnesium</keyword>
<sequence length="391" mass="42741">MDNTCGEPDDLNKLNVIHVTGTKGKGSTSAFTSSILLLCKAKPDWKIGLYTSPHIAAVRERVRVNGRLISEEFAKFFFEVWDSLEAPKVCGYLVKFSLSLDNARLSRDTLQTLLRNPCTSVCYLVAFHAFYTLKVDATILEVGIGGTYNSTIIVPKPVVTGITSLGLGHQGVLGVPALPVNQPDDAMEVLRKRAEELKASEFTIVPATGLSDIELGLAGAHQVLNACLAVAMAQKFLEVKESLKPESTLSKAFVEGLEQVRWPGRCQIIQDPKGRATWFLDGAHTIESLDCCIRWFVSPGVAIPLEASYVEPLPCIRMFNITHGRSGPSLLRAMNAAKLDQLKLYGRDEDPEMIFDEAIFCTNTTYIDGASNHDLVSLRDASFSNSSRASS</sequence>
<keyword evidence="14" id="KW-1185">Reference proteome</keyword>
<evidence type="ECO:0000256" key="5">
    <source>
        <dbReference type="ARBA" id="ARBA00022598"/>
    </source>
</evidence>
<evidence type="ECO:0000256" key="4">
    <source>
        <dbReference type="ARBA" id="ARBA00022563"/>
    </source>
</evidence>
<organism evidence="13 14">
    <name type="scientific">Athelia psychrophila</name>
    <dbReference type="NCBI Taxonomy" id="1759441"/>
    <lineage>
        <taxon>Eukaryota</taxon>
        <taxon>Fungi</taxon>
        <taxon>Dikarya</taxon>
        <taxon>Basidiomycota</taxon>
        <taxon>Agaricomycotina</taxon>
        <taxon>Agaricomycetes</taxon>
        <taxon>Agaricomycetidae</taxon>
        <taxon>Atheliales</taxon>
        <taxon>Atheliaceae</taxon>
        <taxon>Athelia</taxon>
    </lineage>
</organism>
<comment type="catalytic activity">
    <reaction evidence="12">
        <text>(6S)-5,6,7,8-tetrahydrofolyl-(gamma-L-Glu)(n) + L-glutamate + ATP = (6S)-5,6,7,8-tetrahydrofolyl-(gamma-L-Glu)(n+1) + ADP + phosphate + H(+)</text>
        <dbReference type="Rhea" id="RHEA:10580"/>
        <dbReference type="Rhea" id="RHEA-COMP:14738"/>
        <dbReference type="Rhea" id="RHEA-COMP:14740"/>
        <dbReference type="ChEBI" id="CHEBI:15378"/>
        <dbReference type="ChEBI" id="CHEBI:29985"/>
        <dbReference type="ChEBI" id="CHEBI:30616"/>
        <dbReference type="ChEBI" id="CHEBI:43474"/>
        <dbReference type="ChEBI" id="CHEBI:141005"/>
        <dbReference type="ChEBI" id="CHEBI:456216"/>
        <dbReference type="EC" id="6.3.2.17"/>
    </reaction>
</comment>
<evidence type="ECO:0000256" key="7">
    <source>
        <dbReference type="ARBA" id="ARBA00022741"/>
    </source>
</evidence>
<dbReference type="InterPro" id="IPR036615">
    <property type="entry name" value="Mur_ligase_C_dom_sf"/>
</dbReference>
<keyword evidence="5 13" id="KW-0436">Ligase</keyword>
<dbReference type="InterPro" id="IPR001645">
    <property type="entry name" value="Folylpolyglutamate_synth"/>
</dbReference>
<evidence type="ECO:0000256" key="2">
    <source>
        <dbReference type="ARBA" id="ARBA00008276"/>
    </source>
</evidence>
<dbReference type="NCBIfam" id="TIGR01499">
    <property type="entry name" value="folC"/>
    <property type="match status" value="1"/>
</dbReference>
<protein>
    <recommendedName>
        <fullName evidence="3">tetrahydrofolate synthase</fullName>
        <ecNumber evidence="3">6.3.2.17</ecNumber>
    </recommendedName>
    <alternativeName>
        <fullName evidence="11">Folylpoly-gamma-glutamate synthetase</fullName>
    </alternativeName>
    <alternativeName>
        <fullName evidence="10">Tetrahydrofolylpolyglutamate synthase</fullName>
    </alternativeName>
</protein>
<keyword evidence="8" id="KW-0067">ATP-binding</keyword>
<dbReference type="Proteomes" id="UP000076532">
    <property type="component" value="Unassembled WGS sequence"/>
</dbReference>
<dbReference type="PANTHER" id="PTHR11136:SF5">
    <property type="entry name" value="FOLYLPOLYGLUTAMATE SYNTHASE, MITOCHONDRIAL"/>
    <property type="match status" value="1"/>
</dbReference>
<keyword evidence="7" id="KW-0547">Nucleotide-binding</keyword>
<comment type="pathway">
    <text evidence="1">Cofactor biosynthesis; tetrahydrofolylpolyglutamate biosynthesis.</text>
</comment>
<dbReference type="AlphaFoldDB" id="A0A166T3A7"/>
<dbReference type="GO" id="GO:0005524">
    <property type="term" value="F:ATP binding"/>
    <property type="evidence" value="ECO:0007669"/>
    <property type="project" value="UniProtKB-KW"/>
</dbReference>
<dbReference type="GO" id="GO:0004326">
    <property type="term" value="F:tetrahydrofolylpolyglutamate synthase activity"/>
    <property type="evidence" value="ECO:0007669"/>
    <property type="project" value="UniProtKB-EC"/>
</dbReference>
<evidence type="ECO:0000313" key="13">
    <source>
        <dbReference type="EMBL" id="KZP30141.1"/>
    </source>
</evidence>
<dbReference type="GO" id="GO:0006730">
    <property type="term" value="P:one-carbon metabolic process"/>
    <property type="evidence" value="ECO:0007669"/>
    <property type="project" value="UniProtKB-KW"/>
</dbReference>
<dbReference type="SUPFAM" id="SSF53623">
    <property type="entry name" value="MurD-like peptide ligases, catalytic domain"/>
    <property type="match status" value="1"/>
</dbReference>
<proteinExistence type="inferred from homology"/>
<dbReference type="PROSITE" id="PS01011">
    <property type="entry name" value="FOLYLPOLYGLU_SYNT_1"/>
    <property type="match status" value="1"/>
</dbReference>
<dbReference type="SUPFAM" id="SSF53244">
    <property type="entry name" value="MurD-like peptide ligases, peptide-binding domain"/>
    <property type="match status" value="1"/>
</dbReference>
<keyword evidence="6" id="KW-0479">Metal-binding</keyword>
<dbReference type="GO" id="GO:0005739">
    <property type="term" value="C:mitochondrion"/>
    <property type="evidence" value="ECO:0007669"/>
    <property type="project" value="TreeGrafter"/>
</dbReference>
<dbReference type="EMBL" id="KV417495">
    <property type="protein sequence ID" value="KZP30141.1"/>
    <property type="molecule type" value="Genomic_DNA"/>
</dbReference>
<evidence type="ECO:0000256" key="6">
    <source>
        <dbReference type="ARBA" id="ARBA00022723"/>
    </source>
</evidence>
<evidence type="ECO:0000256" key="9">
    <source>
        <dbReference type="ARBA" id="ARBA00022842"/>
    </source>
</evidence>
<dbReference type="InterPro" id="IPR036565">
    <property type="entry name" value="Mur-like_cat_sf"/>
</dbReference>
<dbReference type="GO" id="GO:0005829">
    <property type="term" value="C:cytosol"/>
    <property type="evidence" value="ECO:0007669"/>
    <property type="project" value="TreeGrafter"/>
</dbReference>
<gene>
    <name evidence="13" type="ORF">FIBSPDRAFT_946249</name>
</gene>
<dbReference type="Gene3D" id="3.40.1190.10">
    <property type="entry name" value="Mur-like, catalytic domain"/>
    <property type="match status" value="1"/>
</dbReference>
<evidence type="ECO:0000256" key="11">
    <source>
        <dbReference type="ARBA" id="ARBA00030876"/>
    </source>
</evidence>
<reference evidence="13 14" key="1">
    <citation type="journal article" date="2016" name="Mol. Biol. Evol.">
        <title>Comparative Genomics of Early-Diverging Mushroom-Forming Fungi Provides Insights into the Origins of Lignocellulose Decay Capabilities.</title>
        <authorList>
            <person name="Nagy L.G."/>
            <person name="Riley R."/>
            <person name="Tritt A."/>
            <person name="Adam C."/>
            <person name="Daum C."/>
            <person name="Floudas D."/>
            <person name="Sun H."/>
            <person name="Yadav J.S."/>
            <person name="Pangilinan J."/>
            <person name="Larsson K.H."/>
            <person name="Matsuura K."/>
            <person name="Barry K."/>
            <person name="Labutti K."/>
            <person name="Kuo R."/>
            <person name="Ohm R.A."/>
            <person name="Bhattacharya S.S."/>
            <person name="Shirouzu T."/>
            <person name="Yoshinaga Y."/>
            <person name="Martin F.M."/>
            <person name="Grigoriev I.V."/>
            <person name="Hibbett D.S."/>
        </authorList>
    </citation>
    <scope>NUCLEOTIDE SEQUENCE [LARGE SCALE GENOMIC DNA]</scope>
    <source>
        <strain evidence="13 14">CBS 109695</strain>
    </source>
</reference>